<dbReference type="Proteomes" id="UP000540685">
    <property type="component" value="Unassembled WGS sequence"/>
</dbReference>
<keyword evidence="1" id="KW-0472">Membrane</keyword>
<evidence type="ECO:0000313" key="2">
    <source>
        <dbReference type="EMBL" id="MBB5822861.1"/>
    </source>
</evidence>
<gene>
    <name evidence="2" type="ORF">F4562_005923</name>
</gene>
<comment type="caution">
    <text evidence="2">The sequence shown here is derived from an EMBL/GenBank/DDBJ whole genome shotgun (WGS) entry which is preliminary data.</text>
</comment>
<dbReference type="AlphaFoldDB" id="A0A7W9IM48"/>
<keyword evidence="1" id="KW-0812">Transmembrane</keyword>
<dbReference type="RefSeq" id="WP_184547939.1">
    <property type="nucleotide sequence ID" value="NZ_JACHMP010000001.1"/>
</dbReference>
<keyword evidence="1" id="KW-1133">Transmembrane helix</keyword>
<feature type="transmembrane region" description="Helical" evidence="1">
    <location>
        <begin position="83"/>
        <end position="105"/>
    </location>
</feature>
<dbReference type="EMBL" id="JACHMP010000001">
    <property type="protein sequence ID" value="MBB5822861.1"/>
    <property type="molecule type" value="Genomic_DNA"/>
</dbReference>
<feature type="transmembrane region" description="Helical" evidence="1">
    <location>
        <begin position="192"/>
        <end position="212"/>
    </location>
</feature>
<sequence length="229" mass="24811">MANTGVIDDYVAGLGRALRGPRRLRLDLVAEARDSLLDTAEALEGDGLDRAEAERVAVEEFGPVGVIAPAYQEELSIAAGRRLAAVLFVTVPLTTLMWSVIWRLYPASLTEYGARPDWFLPVARGLDILQLLVGLVGGAALFALGRGLRRIRRPLLVTRRLALLVWLMLPVTLALSVALTTGSRHPVVLGDYPPGVGMSLVSYLFWTVQLYAATRCLSLTRRAPAPVTA</sequence>
<feature type="transmembrane region" description="Helical" evidence="1">
    <location>
        <begin position="128"/>
        <end position="149"/>
    </location>
</feature>
<organism evidence="2 3">
    <name type="scientific">Streptosporangium becharense</name>
    <dbReference type="NCBI Taxonomy" id="1816182"/>
    <lineage>
        <taxon>Bacteria</taxon>
        <taxon>Bacillati</taxon>
        <taxon>Actinomycetota</taxon>
        <taxon>Actinomycetes</taxon>
        <taxon>Streptosporangiales</taxon>
        <taxon>Streptosporangiaceae</taxon>
        <taxon>Streptosporangium</taxon>
    </lineage>
</organism>
<evidence type="ECO:0000313" key="3">
    <source>
        <dbReference type="Proteomes" id="UP000540685"/>
    </source>
</evidence>
<keyword evidence="3" id="KW-1185">Reference proteome</keyword>
<accession>A0A7W9IM48</accession>
<reference evidence="2 3" key="1">
    <citation type="submission" date="2020-08" db="EMBL/GenBank/DDBJ databases">
        <title>Sequencing the genomes of 1000 actinobacteria strains.</title>
        <authorList>
            <person name="Klenk H.-P."/>
        </authorList>
    </citation>
    <scope>NUCLEOTIDE SEQUENCE [LARGE SCALE GENOMIC DNA]</scope>
    <source>
        <strain evidence="2 3">DSM 46887</strain>
    </source>
</reference>
<proteinExistence type="predicted"/>
<name>A0A7W9IM48_9ACTN</name>
<protein>
    <submittedName>
        <fullName evidence="2">Uncharacterized protein</fullName>
    </submittedName>
</protein>
<dbReference type="NCBIfam" id="NF038403">
    <property type="entry name" value="perm_prefix_1"/>
    <property type="match status" value="1"/>
</dbReference>
<feature type="transmembrane region" description="Helical" evidence="1">
    <location>
        <begin position="161"/>
        <end position="180"/>
    </location>
</feature>
<dbReference type="InterPro" id="IPR047928">
    <property type="entry name" value="Perm_prefix_1"/>
</dbReference>
<evidence type="ECO:0000256" key="1">
    <source>
        <dbReference type="SAM" id="Phobius"/>
    </source>
</evidence>